<name>S5AIU0_9ALTE</name>
<dbReference type="Gene3D" id="3.40.50.300">
    <property type="entry name" value="P-loop containing nucleotide triphosphate hydrolases"/>
    <property type="match status" value="1"/>
</dbReference>
<evidence type="ECO:0000313" key="2">
    <source>
        <dbReference type="Proteomes" id="UP000014909"/>
    </source>
</evidence>
<dbReference type="HOGENOM" id="CLU_098928_0_0_6"/>
<dbReference type="EMBL" id="CP004846">
    <property type="protein sequence ID" value="AGP79289.1"/>
    <property type="molecule type" value="Genomic_DNA"/>
</dbReference>
<reference evidence="1 2" key="1">
    <citation type="journal article" date="2013" name="Genome Biol. Evol.">
        <title>Genomic Diversity of "Deep Ecotype" Alteromonas macleodii Isolates: Evidence for Pan-Mediterranean Clonal Frames.</title>
        <authorList>
            <person name="Lopez-Perez M."/>
            <person name="Gonzaga A."/>
            <person name="Rodriguez-Valera F."/>
        </authorList>
    </citation>
    <scope>NUCLEOTIDE SEQUENCE [LARGE SCALE GENOMIC DNA]</scope>
    <source>
        <strain evidence="2">'English Channel 615'</strain>
    </source>
</reference>
<gene>
    <name evidence="1" type="ORF">I633_18305</name>
</gene>
<accession>S5AIU0</accession>
<sequence length="245" mass="27969">MFRSVLLFMYQLSFSQKLERKLSPKEVSTQAPNSNVDWIVYHVPKTAGSSLRQSFVDALGQRKVFGVYRNTGAAELGLGNPIWVPRSAKVVFGHFPTHVAQIKMFPNAQKVTWVRDPLERAWSLLGHYLATKDENAQYAFVRNHYLDKGITKKADIFERMIKENALAKNIFVYAHYFESIPLSEFDFVGSTTKNNNDLKRLQSLLGKPLVEAKENVRNSASSFPGALRYLESYFASEYEIVADYL</sequence>
<dbReference type="AlphaFoldDB" id="S5AIU0"/>
<dbReference type="SUPFAM" id="SSF52540">
    <property type="entry name" value="P-loop containing nucleoside triphosphate hydrolases"/>
    <property type="match status" value="1"/>
</dbReference>
<proteinExistence type="predicted"/>
<protein>
    <recommendedName>
        <fullName evidence="3">Sulfotransferase family protein</fullName>
    </recommendedName>
</protein>
<evidence type="ECO:0008006" key="3">
    <source>
        <dbReference type="Google" id="ProtNLM"/>
    </source>
</evidence>
<evidence type="ECO:0000313" key="1">
    <source>
        <dbReference type="EMBL" id="AGP79289.1"/>
    </source>
</evidence>
<dbReference type="Proteomes" id="UP000014909">
    <property type="component" value="Chromosome"/>
</dbReference>
<dbReference type="BioCyc" id="AMAC1300253:G12YX-2935-MONOMER"/>
<dbReference type="PATRIC" id="fig|1300253.3.peg.3833"/>
<dbReference type="InterPro" id="IPR027417">
    <property type="entry name" value="P-loop_NTPase"/>
</dbReference>
<dbReference type="KEGG" id="amh:I633_18305"/>
<organism evidence="1 2">
    <name type="scientific">Alteromonas mediterranea 615</name>
    <dbReference type="NCBI Taxonomy" id="1300253"/>
    <lineage>
        <taxon>Bacteria</taxon>
        <taxon>Pseudomonadati</taxon>
        <taxon>Pseudomonadota</taxon>
        <taxon>Gammaproteobacteria</taxon>
        <taxon>Alteromonadales</taxon>
        <taxon>Alteromonadaceae</taxon>
        <taxon>Alteromonas/Salinimonas group</taxon>
        <taxon>Alteromonas</taxon>
    </lineage>
</organism>